<name>A0A1J5NF86_9BACT</name>
<dbReference type="Pfam" id="PF02386">
    <property type="entry name" value="TrkH"/>
    <property type="match status" value="1"/>
</dbReference>
<dbReference type="GO" id="GO:0005886">
    <property type="term" value="C:plasma membrane"/>
    <property type="evidence" value="ECO:0007669"/>
    <property type="project" value="UniProtKB-SubCell"/>
</dbReference>
<dbReference type="InterPro" id="IPR003445">
    <property type="entry name" value="Cat_transpt"/>
</dbReference>
<keyword evidence="2" id="KW-0813">Transport</keyword>
<evidence type="ECO:0000256" key="6">
    <source>
        <dbReference type="ARBA" id="ARBA00023065"/>
    </source>
</evidence>
<evidence type="ECO:0000313" key="9">
    <source>
        <dbReference type="EMBL" id="OIQ51887.1"/>
    </source>
</evidence>
<dbReference type="AlphaFoldDB" id="A0A1J5NF86"/>
<dbReference type="Proteomes" id="UP000181901">
    <property type="component" value="Unassembled WGS sequence"/>
</dbReference>
<evidence type="ECO:0000256" key="2">
    <source>
        <dbReference type="ARBA" id="ARBA00022448"/>
    </source>
</evidence>
<feature type="transmembrane region" description="Helical" evidence="8">
    <location>
        <begin position="415"/>
        <end position="435"/>
    </location>
</feature>
<evidence type="ECO:0000313" key="10">
    <source>
        <dbReference type="Proteomes" id="UP000181901"/>
    </source>
</evidence>
<reference evidence="9 10" key="1">
    <citation type="submission" date="2015-09" db="EMBL/GenBank/DDBJ databases">
        <title>Genome of Desulfovibrio dechloracetivorans BerOc1, a mercury methylating strain isolated from highly hydrocarbons and metals contaminated coastal sediments.</title>
        <authorList>
            <person name="Goni Urriza M."/>
            <person name="Gassie C."/>
            <person name="Bouchez O."/>
            <person name="Klopp C."/>
            <person name="Ranchou-Peyruse A."/>
            <person name="Remy G."/>
        </authorList>
    </citation>
    <scope>NUCLEOTIDE SEQUENCE [LARGE SCALE GENOMIC DNA]</scope>
    <source>
        <strain evidence="9 10">BerOc1</strain>
    </source>
</reference>
<keyword evidence="6" id="KW-0406">Ion transport</keyword>
<feature type="transmembrane region" description="Helical" evidence="8">
    <location>
        <begin position="72"/>
        <end position="95"/>
    </location>
</feature>
<accession>A0A1J5NF86</accession>
<dbReference type="GO" id="GO:0030001">
    <property type="term" value="P:metal ion transport"/>
    <property type="evidence" value="ECO:0007669"/>
    <property type="project" value="UniProtKB-ARBA"/>
</dbReference>
<dbReference type="EMBL" id="LKAQ01000001">
    <property type="protein sequence ID" value="OIQ51887.1"/>
    <property type="molecule type" value="Genomic_DNA"/>
</dbReference>
<keyword evidence="5 8" id="KW-1133">Transmembrane helix</keyword>
<feature type="transmembrane region" description="Helical" evidence="8">
    <location>
        <begin position="122"/>
        <end position="144"/>
    </location>
</feature>
<organism evidence="9 10">
    <name type="scientific">Pseudodesulfovibrio hydrargyri</name>
    <dbReference type="NCBI Taxonomy" id="2125990"/>
    <lineage>
        <taxon>Bacteria</taxon>
        <taxon>Pseudomonadati</taxon>
        <taxon>Thermodesulfobacteriota</taxon>
        <taxon>Desulfovibrionia</taxon>
        <taxon>Desulfovibrionales</taxon>
        <taxon>Desulfovibrionaceae</taxon>
    </lineage>
</organism>
<keyword evidence="3" id="KW-1003">Cell membrane</keyword>
<keyword evidence="4 8" id="KW-0812">Transmembrane</keyword>
<dbReference type="PANTHER" id="PTHR32024:SF1">
    <property type="entry name" value="KTR SYSTEM POTASSIUM UPTAKE PROTEIN B"/>
    <property type="match status" value="1"/>
</dbReference>
<evidence type="ECO:0000256" key="1">
    <source>
        <dbReference type="ARBA" id="ARBA00004651"/>
    </source>
</evidence>
<feature type="transmembrane region" description="Helical" evidence="8">
    <location>
        <begin position="43"/>
        <end position="65"/>
    </location>
</feature>
<protein>
    <submittedName>
        <fullName evidence="9">Ktr system potassium uptake protein B</fullName>
    </submittedName>
</protein>
<comment type="subcellular location">
    <subcellularLocation>
        <location evidence="1">Cell membrane</location>
        <topology evidence="1">Multi-pass membrane protein</topology>
    </subcellularLocation>
</comment>
<evidence type="ECO:0000256" key="3">
    <source>
        <dbReference type="ARBA" id="ARBA00022475"/>
    </source>
</evidence>
<dbReference type="GO" id="GO:0008324">
    <property type="term" value="F:monoatomic cation transmembrane transporter activity"/>
    <property type="evidence" value="ECO:0007669"/>
    <property type="project" value="InterPro"/>
</dbReference>
<feature type="transmembrane region" description="Helical" evidence="8">
    <location>
        <begin position="350"/>
        <end position="368"/>
    </location>
</feature>
<keyword evidence="7 8" id="KW-0472">Membrane</keyword>
<keyword evidence="10" id="KW-1185">Reference proteome</keyword>
<dbReference type="OrthoDB" id="9810952at2"/>
<evidence type="ECO:0000256" key="8">
    <source>
        <dbReference type="SAM" id="Phobius"/>
    </source>
</evidence>
<evidence type="ECO:0000256" key="4">
    <source>
        <dbReference type="ARBA" id="ARBA00022692"/>
    </source>
</evidence>
<comment type="caution">
    <text evidence="9">The sequence shown here is derived from an EMBL/GenBank/DDBJ whole genome shotgun (WGS) entry which is preliminary data.</text>
</comment>
<dbReference type="PANTHER" id="PTHR32024">
    <property type="entry name" value="TRK SYSTEM POTASSIUM UPTAKE PROTEIN TRKG-RELATED"/>
    <property type="match status" value="1"/>
</dbReference>
<dbReference type="RefSeq" id="WP_071544001.1">
    <property type="nucleotide sequence ID" value="NZ_LKAQ01000001.1"/>
</dbReference>
<feature type="transmembrane region" description="Helical" evidence="8">
    <location>
        <begin position="151"/>
        <end position="170"/>
    </location>
</feature>
<proteinExistence type="predicted"/>
<evidence type="ECO:0000256" key="5">
    <source>
        <dbReference type="ARBA" id="ARBA00022989"/>
    </source>
</evidence>
<evidence type="ECO:0000256" key="7">
    <source>
        <dbReference type="ARBA" id="ARBA00023136"/>
    </source>
</evidence>
<gene>
    <name evidence="9" type="primary">ktrB</name>
    <name evidence="9" type="ORF">BerOc1_00351</name>
</gene>
<feature type="transmembrane region" description="Helical" evidence="8">
    <location>
        <begin position="182"/>
        <end position="209"/>
    </location>
</feature>
<feature type="transmembrane region" description="Helical" evidence="8">
    <location>
        <begin position="230"/>
        <end position="250"/>
    </location>
</feature>
<feature type="transmembrane region" description="Helical" evidence="8">
    <location>
        <begin position="12"/>
        <end position="31"/>
    </location>
</feature>
<sequence length="454" mass="49292">MRTKVFSPYWMPVWFFAGAILIGALILHMDVSHPGGPLSFVDALFTATSAMCVTGLAVVDTGSYFSTLGLDVILVLIQLGGLGIMTFTTLIIHLLGRHVSLTDRLAVGQSLLHDPSFSLPRFLMRVVLWAFSFEAAGALSLWLLDPAGFNPYSAVFHSVSAFCNAGFSLYPDSLTRWSGNSGVNMVFIVLITAGGLGFYVLNECGSLIWHALFRRNRRRRGRPQMSWHTAIVLKTTLVLVVVGAVVIFAAEGAAGNAPDNVLEHFWNALFQSVTCRTAGFNTVDIGGMTNVSLAVMMVLMFIGGSPGSCAGGIKTTTFRALVGFVWAEFRGWEQVRIGRFALDQKAMNKVVSLVTMSLLLVGVGTMILTSMESGDSSYLMARGEFIADMFESISAFATVGLSTGMTPLLDNFERVTLIVLMFVGRLGPIWMLSALQSWQSERRFKVPTATLPFG</sequence>